<sequence>MMQALRLLKLTPQFAPTDKPINIMGGGDVGSLLATTLRQIGTNLSSEDLVKHTRRSLKAKEGDAPIVLEDCKYFDLFNAAHPVKVRHQIEQQREEARSEHGAQYVNQILWSSKHHPLKKNAEHRLPP</sequence>
<accession>A0A9W6WRE4</accession>
<dbReference type="Proteomes" id="UP001165083">
    <property type="component" value="Unassembled WGS sequence"/>
</dbReference>
<keyword evidence="2" id="KW-1185">Reference proteome</keyword>
<dbReference type="OrthoDB" id="97883at2759"/>
<reference evidence="1" key="1">
    <citation type="submission" date="2023-04" db="EMBL/GenBank/DDBJ databases">
        <title>Phytophthora lilii NBRC 32176.</title>
        <authorList>
            <person name="Ichikawa N."/>
            <person name="Sato H."/>
            <person name="Tonouchi N."/>
        </authorList>
    </citation>
    <scope>NUCLEOTIDE SEQUENCE</scope>
    <source>
        <strain evidence="1">NBRC 32176</strain>
    </source>
</reference>
<evidence type="ECO:0000313" key="2">
    <source>
        <dbReference type="Proteomes" id="UP001165083"/>
    </source>
</evidence>
<proteinExistence type="predicted"/>
<evidence type="ECO:0000313" key="1">
    <source>
        <dbReference type="EMBL" id="GMF13825.1"/>
    </source>
</evidence>
<name>A0A9W6WRE4_9STRA</name>
<protein>
    <submittedName>
        <fullName evidence="1">Unnamed protein product</fullName>
    </submittedName>
</protein>
<dbReference type="EMBL" id="BSXW01000172">
    <property type="protein sequence ID" value="GMF13825.1"/>
    <property type="molecule type" value="Genomic_DNA"/>
</dbReference>
<organism evidence="1 2">
    <name type="scientific">Phytophthora lilii</name>
    <dbReference type="NCBI Taxonomy" id="2077276"/>
    <lineage>
        <taxon>Eukaryota</taxon>
        <taxon>Sar</taxon>
        <taxon>Stramenopiles</taxon>
        <taxon>Oomycota</taxon>
        <taxon>Peronosporomycetes</taxon>
        <taxon>Peronosporales</taxon>
        <taxon>Peronosporaceae</taxon>
        <taxon>Phytophthora</taxon>
    </lineage>
</organism>
<dbReference type="AlphaFoldDB" id="A0A9W6WRE4"/>
<gene>
    <name evidence="1" type="ORF">Plil01_000426200</name>
</gene>
<comment type="caution">
    <text evidence="1">The sequence shown here is derived from an EMBL/GenBank/DDBJ whole genome shotgun (WGS) entry which is preliminary data.</text>
</comment>